<dbReference type="Pfam" id="PF04286">
    <property type="entry name" value="DUF445"/>
    <property type="match status" value="1"/>
</dbReference>
<dbReference type="RefSeq" id="WP_176622415.1">
    <property type="nucleotide sequence ID" value="NZ_JABXXQ010000050.1"/>
</dbReference>
<reference evidence="2 3" key="1">
    <citation type="submission" date="2020-06" db="EMBL/GenBank/DDBJ databases">
        <title>Description of novel acetic acid bacteria.</title>
        <authorList>
            <person name="Sombolestani A."/>
        </authorList>
    </citation>
    <scope>NUCLEOTIDE SEQUENCE [LARGE SCALE GENOMIC DNA]</scope>
    <source>
        <strain evidence="2 3">LMG 26838</strain>
    </source>
</reference>
<dbReference type="PANTHER" id="PTHR38442:SF1">
    <property type="entry name" value="INNER MEMBRANE PROTEIN"/>
    <property type="match status" value="1"/>
</dbReference>
<dbReference type="AlphaFoldDB" id="A0A850NQT4"/>
<keyword evidence="1" id="KW-0812">Transmembrane</keyword>
<evidence type="ECO:0000313" key="2">
    <source>
        <dbReference type="EMBL" id="NVN29595.1"/>
    </source>
</evidence>
<feature type="non-terminal residue" evidence="2">
    <location>
        <position position="1"/>
    </location>
</feature>
<dbReference type="PANTHER" id="PTHR38442">
    <property type="entry name" value="INNER MEMBRANE PROTEIN-RELATED"/>
    <property type="match status" value="1"/>
</dbReference>
<sequence>GRAAGPVLGRMLRATLESDRHQAVMTSLIAQARRLLREREPVLREFVEGRVREQGGRLVGWALGSAVASRVLAALSEEIDRLDPEGSELRGAVTQWMRGEIDRIETDPERAAQIGVAFSGMLAHPAMQDWLQGIWVRLRQTVAADAESPAPWIAGATHQALERLSSMLETDSGLRGRVDAAVAAALGATLPRIQVQVSEFIARVIEGWDADTLAERLEVRVGSDLQFIRINGTVFGFLAGLAINGALIWLGGAL</sequence>
<dbReference type="Proteomes" id="UP000565205">
    <property type="component" value="Unassembled WGS sequence"/>
</dbReference>
<evidence type="ECO:0000313" key="3">
    <source>
        <dbReference type="Proteomes" id="UP000565205"/>
    </source>
</evidence>
<dbReference type="InterPro" id="IPR007383">
    <property type="entry name" value="DUF445"/>
</dbReference>
<evidence type="ECO:0000256" key="1">
    <source>
        <dbReference type="SAM" id="Phobius"/>
    </source>
</evidence>
<name>A0A850NQT4_9PROT</name>
<accession>A0A850NQT4</accession>
<proteinExistence type="predicted"/>
<dbReference type="EMBL" id="JABXXQ010000050">
    <property type="protein sequence ID" value="NVN29595.1"/>
    <property type="molecule type" value="Genomic_DNA"/>
</dbReference>
<comment type="caution">
    <text evidence="2">The sequence shown here is derived from an EMBL/GenBank/DDBJ whole genome shotgun (WGS) entry which is preliminary data.</text>
</comment>
<keyword evidence="1" id="KW-1133">Transmembrane helix</keyword>
<dbReference type="GO" id="GO:0005886">
    <property type="term" value="C:plasma membrane"/>
    <property type="evidence" value="ECO:0007669"/>
    <property type="project" value="TreeGrafter"/>
</dbReference>
<gene>
    <name evidence="2" type="ORF">HUK83_04495</name>
</gene>
<keyword evidence="1" id="KW-0472">Membrane</keyword>
<protein>
    <submittedName>
        <fullName evidence="2">DUF445 domain-containing protein</fullName>
    </submittedName>
</protein>
<organism evidence="2 3">
    <name type="scientific">Endobacter medicaginis</name>
    <dbReference type="NCBI Taxonomy" id="1181271"/>
    <lineage>
        <taxon>Bacteria</taxon>
        <taxon>Pseudomonadati</taxon>
        <taxon>Pseudomonadota</taxon>
        <taxon>Alphaproteobacteria</taxon>
        <taxon>Acetobacterales</taxon>
        <taxon>Acetobacteraceae</taxon>
        <taxon>Endobacter</taxon>
    </lineage>
</organism>
<feature type="transmembrane region" description="Helical" evidence="1">
    <location>
        <begin position="230"/>
        <end position="251"/>
    </location>
</feature>